<dbReference type="RefSeq" id="WP_380896289.1">
    <property type="nucleotide sequence ID" value="NZ_JBHTKY010000013.1"/>
</dbReference>
<dbReference type="CDD" id="cd00754">
    <property type="entry name" value="Ubl_MoaD"/>
    <property type="match status" value="1"/>
</dbReference>
<dbReference type="InterPro" id="IPR044672">
    <property type="entry name" value="MOCS2A"/>
</dbReference>
<keyword evidence="5" id="KW-1185">Reference proteome</keyword>
<accession>A0ABW3RLR9</accession>
<dbReference type="PANTHER" id="PTHR33359:SF1">
    <property type="entry name" value="MOLYBDOPTERIN SYNTHASE SULFUR CARRIER SUBUNIT"/>
    <property type="match status" value="1"/>
</dbReference>
<dbReference type="InterPro" id="IPR003749">
    <property type="entry name" value="ThiS/MoaD-like"/>
</dbReference>
<evidence type="ECO:0000256" key="1">
    <source>
        <dbReference type="ARBA" id="ARBA00022741"/>
    </source>
</evidence>
<organism evidence="4 5">
    <name type="scientific">Sphingobacterium daejeonense</name>
    <dbReference type="NCBI Taxonomy" id="371142"/>
    <lineage>
        <taxon>Bacteria</taxon>
        <taxon>Pseudomonadati</taxon>
        <taxon>Bacteroidota</taxon>
        <taxon>Sphingobacteriia</taxon>
        <taxon>Sphingobacteriales</taxon>
        <taxon>Sphingobacteriaceae</taxon>
        <taxon>Sphingobacterium</taxon>
    </lineage>
</organism>
<dbReference type="SUPFAM" id="SSF54285">
    <property type="entry name" value="MoaD/ThiS"/>
    <property type="match status" value="1"/>
</dbReference>
<reference evidence="5" key="1">
    <citation type="journal article" date="2019" name="Int. J. Syst. Evol. Microbiol.">
        <title>The Global Catalogue of Microorganisms (GCM) 10K type strain sequencing project: providing services to taxonomists for standard genome sequencing and annotation.</title>
        <authorList>
            <consortium name="The Broad Institute Genomics Platform"/>
            <consortium name="The Broad Institute Genome Sequencing Center for Infectious Disease"/>
            <person name="Wu L."/>
            <person name="Ma J."/>
        </authorList>
    </citation>
    <scope>NUCLEOTIDE SEQUENCE [LARGE SCALE GENOMIC DNA]</scope>
    <source>
        <strain evidence="5">CCUG 52468</strain>
    </source>
</reference>
<name>A0ABW3RLR9_9SPHI</name>
<dbReference type="PANTHER" id="PTHR33359">
    <property type="entry name" value="MOLYBDOPTERIN SYNTHASE SULFUR CARRIER SUBUNIT"/>
    <property type="match status" value="1"/>
</dbReference>
<dbReference type="InterPro" id="IPR016155">
    <property type="entry name" value="Mopterin_synth/thiamin_S_b"/>
</dbReference>
<evidence type="ECO:0000256" key="3">
    <source>
        <dbReference type="ARBA" id="ARBA00024247"/>
    </source>
</evidence>
<comment type="similarity">
    <text evidence="2">Belongs to the MoaD family.</text>
</comment>
<dbReference type="InterPro" id="IPR012675">
    <property type="entry name" value="Beta-grasp_dom_sf"/>
</dbReference>
<dbReference type="Gene3D" id="3.10.20.30">
    <property type="match status" value="1"/>
</dbReference>
<evidence type="ECO:0000313" key="5">
    <source>
        <dbReference type="Proteomes" id="UP001597205"/>
    </source>
</evidence>
<keyword evidence="1" id="KW-0547">Nucleotide-binding</keyword>
<comment type="caution">
    <text evidence="4">The sequence shown here is derived from an EMBL/GenBank/DDBJ whole genome shotgun (WGS) entry which is preliminary data.</text>
</comment>
<dbReference type="EMBL" id="JBHTKY010000013">
    <property type="protein sequence ID" value="MFD1165963.1"/>
    <property type="molecule type" value="Genomic_DNA"/>
</dbReference>
<proteinExistence type="inferred from homology"/>
<dbReference type="Pfam" id="PF02597">
    <property type="entry name" value="ThiS"/>
    <property type="match status" value="1"/>
</dbReference>
<evidence type="ECO:0000313" key="4">
    <source>
        <dbReference type="EMBL" id="MFD1165963.1"/>
    </source>
</evidence>
<dbReference type="Proteomes" id="UP001597205">
    <property type="component" value="Unassembled WGS sequence"/>
</dbReference>
<evidence type="ECO:0000256" key="2">
    <source>
        <dbReference type="ARBA" id="ARBA00024200"/>
    </source>
</evidence>
<protein>
    <recommendedName>
        <fullName evidence="3">Molybdopterin synthase sulfur carrier subunit</fullName>
    </recommendedName>
</protein>
<gene>
    <name evidence="4" type="ORF">ACFQ2C_10135</name>
</gene>
<sequence length="80" mass="8900">MRIKLLAFGIVKGIFSSSELELEVADGIRVEDLKSRLEQLYPELARLKSYFIAINEEYGQSDQVIESDDEIAVIPPVSGG</sequence>